<feature type="domain" description="Endoribonuclease L-PSP/chorismate mutase-like" evidence="1">
    <location>
        <begin position="16"/>
        <end position="152"/>
    </location>
</feature>
<dbReference type="InterPro" id="IPR035959">
    <property type="entry name" value="RutC-like_sf"/>
</dbReference>
<keyword evidence="3" id="KW-1185">Reference proteome</keyword>
<dbReference type="PANTHER" id="PTHR43760">
    <property type="entry name" value="ENDORIBONUCLEASE-RELATED"/>
    <property type="match status" value="1"/>
</dbReference>
<sequence>METTMTDTLTDTIADKLAEAGLVLPKAAAPVAAYVPTVEAGGLLHVSGQLPFIDGKLVTGRLGENVSVEDGYAAAQACGLMLLAQVKAAVGSLDRVARVVKLGAFVSSTADFTDQPKVANGVSELMVKAFGDAGTHARSAVGVPVLPLGAAVEVDAVFALRPL</sequence>
<protein>
    <submittedName>
        <fullName evidence="2">Endoribonuclease L-PSP</fullName>
    </submittedName>
</protein>
<dbReference type="InParanoid" id="F1ZDJ8"/>
<dbReference type="AlphaFoldDB" id="F1ZDJ8"/>
<organism evidence="2 3">
    <name type="scientific">Novosphingobium nitrogenifigens DSM 19370</name>
    <dbReference type="NCBI Taxonomy" id="983920"/>
    <lineage>
        <taxon>Bacteria</taxon>
        <taxon>Pseudomonadati</taxon>
        <taxon>Pseudomonadota</taxon>
        <taxon>Alphaproteobacteria</taxon>
        <taxon>Sphingomonadales</taxon>
        <taxon>Sphingomonadaceae</taxon>
        <taxon>Novosphingobium</taxon>
    </lineage>
</organism>
<dbReference type="eggNOG" id="COG0251">
    <property type="taxonomic scope" value="Bacteria"/>
</dbReference>
<gene>
    <name evidence="2" type="ORF">Y88_3570</name>
</gene>
<dbReference type="CDD" id="cd02199">
    <property type="entry name" value="YjgF_YER057c_UK114_like_1"/>
    <property type="match status" value="1"/>
</dbReference>
<dbReference type="PANTHER" id="PTHR43760:SF1">
    <property type="entry name" value="ENDORIBONUCLEASE L-PSP_CHORISMATE MUTASE-LIKE DOMAIN-CONTAINING PROTEIN"/>
    <property type="match status" value="1"/>
</dbReference>
<evidence type="ECO:0000259" key="1">
    <source>
        <dbReference type="Pfam" id="PF14588"/>
    </source>
</evidence>
<evidence type="ECO:0000313" key="3">
    <source>
        <dbReference type="Proteomes" id="UP000004728"/>
    </source>
</evidence>
<evidence type="ECO:0000313" key="2">
    <source>
        <dbReference type="EMBL" id="EGD57261.1"/>
    </source>
</evidence>
<dbReference type="SUPFAM" id="SSF55298">
    <property type="entry name" value="YjgF-like"/>
    <property type="match status" value="1"/>
</dbReference>
<dbReference type="STRING" id="983920.Y88_3570"/>
<reference evidence="2 3" key="1">
    <citation type="journal article" date="2012" name="J. Bacteriol.">
        <title>Draft Genome Sequence of Novosphingobium nitrogenifigens Y88T.</title>
        <authorList>
            <person name="Strabala T.J."/>
            <person name="Macdonald L."/>
            <person name="Liu V."/>
            <person name="Smit A.M."/>
        </authorList>
    </citation>
    <scope>NUCLEOTIDE SEQUENCE [LARGE SCALE GENOMIC DNA]</scope>
    <source>
        <strain evidence="2 3">DSM 19370</strain>
    </source>
</reference>
<dbReference type="HOGENOM" id="CLU_104845_0_1_5"/>
<dbReference type="InterPro" id="IPR013813">
    <property type="entry name" value="Endoribo_LPSP/chorism_mut-like"/>
</dbReference>
<dbReference type="Pfam" id="PF14588">
    <property type="entry name" value="YjgF_endoribonc"/>
    <property type="match status" value="1"/>
</dbReference>
<comment type="caution">
    <text evidence="2">The sequence shown here is derived from an EMBL/GenBank/DDBJ whole genome shotgun (WGS) entry which is preliminary data.</text>
</comment>
<dbReference type="EMBL" id="AEWJ01000065">
    <property type="protein sequence ID" value="EGD57261.1"/>
    <property type="molecule type" value="Genomic_DNA"/>
</dbReference>
<dbReference type="Gene3D" id="3.30.1330.40">
    <property type="entry name" value="RutC-like"/>
    <property type="match status" value="1"/>
</dbReference>
<accession>F1ZDJ8</accession>
<dbReference type="Proteomes" id="UP000004728">
    <property type="component" value="Unassembled WGS sequence"/>
</dbReference>
<name>F1ZDJ8_9SPHN</name>
<proteinExistence type="predicted"/>